<accession>A0ABQ9WW93</accession>
<sequence length="172" mass="19155">MKKMQAEGLSAKRGWRTLSPTIFTTNLHPRSGYLVKSVGACRPALCQSPRGLQTQTFHIHLSCSDVEWRRSDEVMHSQLPSLIVQSGLMEDAFVVGTEPTAGFSLTLTVCALILNLSSTKQRRSSELSEYTPSRTCQQKLHRTRSATRRRSSRRCGRLSNCSSKCPSLDAII</sequence>
<evidence type="ECO:0000313" key="2">
    <source>
        <dbReference type="Proteomes" id="UP001281761"/>
    </source>
</evidence>
<dbReference type="EMBL" id="JARBJD010000337">
    <property type="protein sequence ID" value="KAK2943593.1"/>
    <property type="molecule type" value="Genomic_DNA"/>
</dbReference>
<organism evidence="1 2">
    <name type="scientific">Blattamonas nauphoetae</name>
    <dbReference type="NCBI Taxonomy" id="2049346"/>
    <lineage>
        <taxon>Eukaryota</taxon>
        <taxon>Metamonada</taxon>
        <taxon>Preaxostyla</taxon>
        <taxon>Oxymonadida</taxon>
        <taxon>Blattamonas</taxon>
    </lineage>
</organism>
<evidence type="ECO:0000313" key="1">
    <source>
        <dbReference type="EMBL" id="KAK2943593.1"/>
    </source>
</evidence>
<proteinExistence type="predicted"/>
<dbReference type="Proteomes" id="UP001281761">
    <property type="component" value="Unassembled WGS sequence"/>
</dbReference>
<gene>
    <name evidence="1" type="ORF">BLNAU_21473</name>
</gene>
<keyword evidence="2" id="KW-1185">Reference proteome</keyword>
<comment type="caution">
    <text evidence="1">The sequence shown here is derived from an EMBL/GenBank/DDBJ whole genome shotgun (WGS) entry which is preliminary data.</text>
</comment>
<name>A0ABQ9WW93_9EUKA</name>
<protein>
    <submittedName>
        <fullName evidence="1">Uncharacterized protein</fullName>
    </submittedName>
</protein>
<reference evidence="1 2" key="1">
    <citation type="journal article" date="2022" name="bioRxiv">
        <title>Genomics of Preaxostyla Flagellates Illuminates Evolutionary Transitions and the Path Towards Mitochondrial Loss.</title>
        <authorList>
            <person name="Novak L.V.F."/>
            <person name="Treitli S.C."/>
            <person name="Pyrih J."/>
            <person name="Halakuc P."/>
            <person name="Pipaliya S.V."/>
            <person name="Vacek V."/>
            <person name="Brzon O."/>
            <person name="Soukal P."/>
            <person name="Eme L."/>
            <person name="Dacks J.B."/>
            <person name="Karnkowska A."/>
            <person name="Elias M."/>
            <person name="Hampl V."/>
        </authorList>
    </citation>
    <scope>NUCLEOTIDE SEQUENCE [LARGE SCALE GENOMIC DNA]</scope>
    <source>
        <strain evidence="1">NAU3</strain>
        <tissue evidence="1">Gut</tissue>
    </source>
</reference>